<keyword evidence="16" id="KW-1185">Reference proteome</keyword>
<feature type="domain" description="Acetyl-CoA dehydrogenase-like C-terminal" evidence="14">
    <location>
        <begin position="473"/>
        <end position="581"/>
    </location>
</feature>
<evidence type="ECO:0000259" key="13">
    <source>
        <dbReference type="Pfam" id="PF02771"/>
    </source>
</evidence>
<dbReference type="InterPro" id="IPR013786">
    <property type="entry name" value="AcylCoA_DH/ox_N"/>
</dbReference>
<dbReference type="InterPro" id="IPR009100">
    <property type="entry name" value="AcylCoA_DH/oxidase_NM_dom_sf"/>
</dbReference>
<evidence type="ECO:0000256" key="1">
    <source>
        <dbReference type="ARBA" id="ARBA00001974"/>
    </source>
</evidence>
<dbReference type="InterPro" id="IPR037069">
    <property type="entry name" value="AcylCoA_DH/ox_N_sf"/>
</dbReference>
<evidence type="ECO:0000256" key="5">
    <source>
        <dbReference type="ARBA" id="ARBA00023002"/>
    </source>
</evidence>
<dbReference type="EMBL" id="CCMZ01000076">
    <property type="protein sequence ID" value="CDX28810.1"/>
    <property type="molecule type" value="Genomic_DNA"/>
</dbReference>
<evidence type="ECO:0000259" key="12">
    <source>
        <dbReference type="Pfam" id="PF02770"/>
    </source>
</evidence>
<evidence type="ECO:0000256" key="7">
    <source>
        <dbReference type="ARBA" id="ARBA00058683"/>
    </source>
</evidence>
<dbReference type="FunFam" id="2.40.110.10:FF:000031">
    <property type="entry name" value="Acyl-CoA dehydrogenase, putative"/>
    <property type="match status" value="1"/>
</dbReference>
<feature type="domain" description="Acyl-CoA oxidase/dehydrogenase middle" evidence="12">
    <location>
        <begin position="160"/>
        <end position="266"/>
    </location>
</feature>
<protein>
    <recommendedName>
        <fullName evidence="9">3-methylmercaptopropionyl-CoA dehydrogenase</fullName>
        <ecNumber evidence="8">1.3.99.41</ecNumber>
    </recommendedName>
</protein>
<evidence type="ECO:0000256" key="4">
    <source>
        <dbReference type="ARBA" id="ARBA00022827"/>
    </source>
</evidence>
<keyword evidence="3 10" id="KW-0285">Flavoprotein</keyword>
<comment type="similarity">
    <text evidence="2 10">Belongs to the acyl-CoA dehydrogenase family.</text>
</comment>
<evidence type="ECO:0000313" key="15">
    <source>
        <dbReference type="EMBL" id="CDX28810.1"/>
    </source>
</evidence>
<evidence type="ECO:0000256" key="3">
    <source>
        <dbReference type="ARBA" id="ARBA00022630"/>
    </source>
</evidence>
<dbReference type="InterPro" id="IPR052166">
    <property type="entry name" value="Diverse_Acyl-CoA_DH"/>
</dbReference>
<dbReference type="Pfam" id="PF02771">
    <property type="entry name" value="Acyl-CoA_dh_N"/>
    <property type="match status" value="1"/>
</dbReference>
<evidence type="ECO:0000256" key="8">
    <source>
        <dbReference type="ARBA" id="ARBA00066694"/>
    </source>
</evidence>
<dbReference type="SUPFAM" id="SSF47203">
    <property type="entry name" value="Acyl-CoA dehydrogenase C-terminal domain-like"/>
    <property type="match status" value="1"/>
</dbReference>
<dbReference type="Pfam" id="PF02770">
    <property type="entry name" value="Acyl-CoA_dh_M"/>
    <property type="match status" value="1"/>
</dbReference>
<feature type="domain" description="Acyl-CoA dehydrogenase/oxidase N-terminal" evidence="13">
    <location>
        <begin position="38"/>
        <end position="155"/>
    </location>
</feature>
<evidence type="ECO:0000256" key="10">
    <source>
        <dbReference type="RuleBase" id="RU362125"/>
    </source>
</evidence>
<dbReference type="EC" id="1.3.99.41" evidence="8"/>
<evidence type="ECO:0000256" key="6">
    <source>
        <dbReference type="ARBA" id="ARBA00051388"/>
    </source>
</evidence>
<name>A0A090GD08_MESPL</name>
<dbReference type="STRING" id="69974.MPLDJ20_80131"/>
<dbReference type="Pfam" id="PF00441">
    <property type="entry name" value="Acyl-CoA_dh_1"/>
    <property type="match status" value="1"/>
</dbReference>
<reference evidence="16" key="1">
    <citation type="submission" date="2014-08" db="EMBL/GenBank/DDBJ databases">
        <authorList>
            <person name="Moulin L."/>
        </authorList>
    </citation>
    <scope>NUCLEOTIDE SEQUENCE [LARGE SCALE GENOMIC DNA]</scope>
</reference>
<dbReference type="PANTHER" id="PTHR42803:SF1">
    <property type="entry name" value="BROAD-SPECIFICITY LINEAR ACYL-COA DEHYDROGENASE FADE5"/>
    <property type="match status" value="1"/>
</dbReference>
<dbReference type="Gene3D" id="2.40.110.10">
    <property type="entry name" value="Butyryl-CoA Dehydrogenase, subunit A, domain 2"/>
    <property type="match status" value="1"/>
</dbReference>
<organism evidence="15 16">
    <name type="scientific">Mesorhizobium plurifarium</name>
    <dbReference type="NCBI Taxonomy" id="69974"/>
    <lineage>
        <taxon>Bacteria</taxon>
        <taxon>Pseudomonadati</taxon>
        <taxon>Pseudomonadota</taxon>
        <taxon>Alphaproteobacteria</taxon>
        <taxon>Hyphomicrobiales</taxon>
        <taxon>Phyllobacteriaceae</taxon>
        <taxon>Mesorhizobium</taxon>
    </lineage>
</organism>
<dbReference type="PANTHER" id="PTHR42803">
    <property type="entry name" value="ACYL-COA DEHYDROGENASE"/>
    <property type="match status" value="1"/>
</dbReference>
<comment type="cofactor">
    <cofactor evidence="1 10">
        <name>FAD</name>
        <dbReference type="ChEBI" id="CHEBI:57692"/>
    </cofactor>
</comment>
<gene>
    <name evidence="15" type="ORF">MPL3356_90024</name>
</gene>
<dbReference type="Proteomes" id="UP000045285">
    <property type="component" value="Unassembled WGS sequence"/>
</dbReference>
<keyword evidence="4 10" id="KW-0274">FAD</keyword>
<keyword evidence="5 10" id="KW-0560">Oxidoreductase</keyword>
<feature type="domain" description="Acyl-CoA dehydrogenase/oxidase C-terminal" evidence="11">
    <location>
        <begin position="287"/>
        <end position="452"/>
    </location>
</feature>
<dbReference type="InterPro" id="IPR046373">
    <property type="entry name" value="Acyl-CoA_Oxase/DH_mid-dom_sf"/>
</dbReference>
<evidence type="ECO:0000313" key="16">
    <source>
        <dbReference type="Proteomes" id="UP000045285"/>
    </source>
</evidence>
<dbReference type="Pfam" id="PF12806">
    <property type="entry name" value="Acyl-CoA_dh_C"/>
    <property type="match status" value="1"/>
</dbReference>
<evidence type="ECO:0000259" key="11">
    <source>
        <dbReference type="Pfam" id="PF00441"/>
    </source>
</evidence>
<dbReference type="GO" id="GO:0050660">
    <property type="term" value="F:flavin adenine dinucleotide binding"/>
    <property type="evidence" value="ECO:0007669"/>
    <property type="project" value="InterPro"/>
</dbReference>
<dbReference type="InterPro" id="IPR036250">
    <property type="entry name" value="AcylCo_DH-like_C"/>
</dbReference>
<accession>A0A090GD08</accession>
<dbReference type="AlphaFoldDB" id="A0A090GD08"/>
<dbReference type="InterPro" id="IPR006091">
    <property type="entry name" value="Acyl-CoA_Oxase/DH_mid-dom"/>
</dbReference>
<evidence type="ECO:0000256" key="9">
    <source>
        <dbReference type="ARBA" id="ARBA00069043"/>
    </source>
</evidence>
<dbReference type="GO" id="GO:0016627">
    <property type="term" value="F:oxidoreductase activity, acting on the CH-CH group of donors"/>
    <property type="evidence" value="ECO:0007669"/>
    <property type="project" value="InterPro"/>
</dbReference>
<dbReference type="SUPFAM" id="SSF56645">
    <property type="entry name" value="Acyl-CoA dehydrogenase NM domain-like"/>
    <property type="match status" value="1"/>
</dbReference>
<evidence type="ECO:0000256" key="2">
    <source>
        <dbReference type="ARBA" id="ARBA00009347"/>
    </source>
</evidence>
<proteinExistence type="inferred from homology"/>
<sequence length="589" mass="62224">MYRAPVEDIAFTLKQVAGLKPALDAGIFGDLGEDLVDAILAEAGRFASEEVAPLYKIGDEHGAMLKDAAVTTPPGWKELYRRWIEGGWNALSGPEEFGGQGLPTMLGVAALEMWNSAAMAFGIGPTLTMGAVEALDKHASEELKTKYLAKLVSGEWMGTMNLTEPQAGSDLAALRSRAEPVGDGTYRIFGQKIFITYGEHDFTDNIVHLVLARLPDAPAGTRGISLFLVPKFFVDDAGSLGGRNDVFCSGLEHKLGIHASPTCTMIYGDGFQGATPGAIGWLIGEENKGLACMFTMMNNARLAVGMQGVAVAETATQKAIAYANERRQGKASDYAGSGMAPIVHHPDVQRNLLTMKALTQIARSISYSCAHAIDRARVGEGEAGAKWHDRASLLTPLAKAFSTDAGVEVASLGVQVHGGMGFIEETGAAALYRDARIAPIYEGTNGIQAIDLVSRKLPLGGGEHVHGYIGELKAVADAVRTSNIEGFGRTADNLDRALADLDEATRFLQKLMADGKADAAMAGATPYLRLISLAAGGAYLAQGGLADRSRIPLCRFFAENLLGETRALKERVIDGAESLAAAGKALISA</sequence>
<comment type="catalytic activity">
    <reaction evidence="6">
        <text>3-(methylsulfanyl)propanoyl-CoA + oxidized [electron-transfer flavoprotein] + H(+) = 3-(methylsulfanyl)acryloyl-CoA + reduced [electron-transfer flavoprotein]</text>
        <dbReference type="Rhea" id="RHEA:52612"/>
        <dbReference type="Rhea" id="RHEA-COMP:10685"/>
        <dbReference type="Rhea" id="RHEA-COMP:10686"/>
        <dbReference type="ChEBI" id="CHEBI:15378"/>
        <dbReference type="ChEBI" id="CHEBI:57692"/>
        <dbReference type="ChEBI" id="CHEBI:58307"/>
        <dbReference type="ChEBI" id="CHEBI:82815"/>
        <dbReference type="ChEBI" id="CHEBI:84994"/>
        <dbReference type="EC" id="1.3.99.41"/>
    </reaction>
    <physiologicalReaction direction="left-to-right" evidence="6">
        <dbReference type="Rhea" id="RHEA:52613"/>
    </physiologicalReaction>
</comment>
<comment type="function">
    <text evidence="7">Involved in the assimilation of dimethylsulphoniopropionate (DMSP), an important compound in the fixation of carbon in marine phytoplankton, by mediating the conversion of 3-(methylthio)propanoyl-CoA (MMPA-CoA) to 3-(methylthio)acryloyl-CoA (MTA-CoA).</text>
</comment>
<dbReference type="InterPro" id="IPR025878">
    <property type="entry name" value="Acyl-CoA_dh-like_C_dom"/>
</dbReference>
<dbReference type="Gene3D" id="1.10.540.10">
    <property type="entry name" value="Acyl-CoA dehydrogenase/oxidase, N-terminal domain"/>
    <property type="match status" value="1"/>
</dbReference>
<dbReference type="InterPro" id="IPR009075">
    <property type="entry name" value="AcylCo_DH/oxidase_C"/>
</dbReference>
<dbReference type="Gene3D" id="1.20.140.10">
    <property type="entry name" value="Butyryl-CoA Dehydrogenase, subunit A, domain 3"/>
    <property type="match status" value="1"/>
</dbReference>
<evidence type="ECO:0000259" key="14">
    <source>
        <dbReference type="Pfam" id="PF12806"/>
    </source>
</evidence>